<proteinExistence type="predicted"/>
<evidence type="ECO:0000313" key="2">
    <source>
        <dbReference type="Proteomes" id="UP000238137"/>
    </source>
</evidence>
<reference evidence="1" key="1">
    <citation type="submission" date="2018-05" db="EMBL/GenBank/DDBJ databases">
        <title>Reclassification of Methylarcula marina and Methylarcula terricola as Paracoccus methylarcula sp.nov., comb.nov. and Paracoccus terricola comb.nov.</title>
        <authorList>
            <person name="Shmareva M.N."/>
            <person name="Doronina N.V."/>
            <person name="Vasilenko O.V."/>
            <person name="Tarlachkov S.V."/>
            <person name="Trotsenko Y.A."/>
        </authorList>
    </citation>
    <scope>NUCLEOTIDE SEQUENCE [LARGE SCALE GENOMIC DNA]</scope>
    <source>
        <strain evidence="1">VKM B-2159</strain>
    </source>
</reference>
<accession>A0A422R0K5</accession>
<protein>
    <submittedName>
        <fullName evidence="1">Uncharacterized protein</fullName>
    </submittedName>
</protein>
<gene>
    <name evidence="1" type="ORF">A7A09_004900</name>
</gene>
<evidence type="ECO:0000313" key="1">
    <source>
        <dbReference type="EMBL" id="RNF35729.1"/>
    </source>
</evidence>
<dbReference type="EMBL" id="PXNQ02000002">
    <property type="protein sequence ID" value="RNF35729.1"/>
    <property type="molecule type" value="Genomic_DNA"/>
</dbReference>
<dbReference type="OrthoDB" id="1029638at2"/>
<sequence length="831" mass="91352">MPLSAGTPLSYWQVTTLTQTPYDVADAPMEGEMDSTFFLTKDKNWIPHTYPCRTAYIEEVRGKEPLTRPMPDWGGARNVLPTGSTFLDLSGFWFRATRVEGWARSVIHAGQAGTARLKLGICGAAKLYVNGDPVAWLSPATRNAMDEVEFDTDLVAGANELAIWFEDLCERDAVLRTALSWISGPETEAGHSFAADPALVTQVEGALAAMHLDRKRYDGEDIDLILPRPFPAPVSGKVRISGHFMSHDHTELRIDIPTGADRVRIGPSGDLPADYRYFDFTLTCDGFTVDTRLGAEISHRGSLGPASADPAARIEEAISWIARNAESDTETTLACAAFGDGRALARADEIITAALPGIEACFDCADFALVPLLWTRIAYADRLSDGLRARIDAATLHFRYWMDEPGNDVQWYFSENHALLFHTAAYLAGHLLPEARFVRSGRTGAEQSRIGHDRLMAWFDHFEAAEMAEFNSATYFPIDLKGMTALHALAHDPQIRERAGRAIARLVHIVANSAHHGVITGAQGRSYEHSLCTADTLELTGMARLLWGQGSFGAHVNCLAQLALCLRDHGLVLPDLSATACWADDAQAQEWMFQQGQNGFARLYHYKTSETAMGSAALYRWGEWGYQETLIQARIGREPSAQVWINHPGEIIQSGFGRPSFWGGSASVPRVQQYRDLAVVKFDGDPAQPGFTHAWFPTQSFDEWAVDGRRALARSGAGVVLLSASAPLGLSRQGGSAGHELRLEGRDGLWIMRLGHAGDLQGFAARHELMPVIGPDGTIRVKDADYGEVLFRPDGVVEAEGRRLDPRDWTLEGERRVMPRVAGDTRLEERG</sequence>
<dbReference type="Proteomes" id="UP000238137">
    <property type="component" value="Unassembled WGS sequence"/>
</dbReference>
<dbReference type="RefSeq" id="WP_106690331.1">
    <property type="nucleotide sequence ID" value="NZ_PXNQ02000002.1"/>
</dbReference>
<name>A0A422R0K5_9RHOB</name>
<comment type="caution">
    <text evidence="1">The sequence shown here is derived from an EMBL/GenBank/DDBJ whole genome shotgun (WGS) entry which is preliminary data.</text>
</comment>
<organism evidence="1 2">
    <name type="scientific">Paracoccus methylarcula</name>
    <dbReference type="NCBI Taxonomy" id="72022"/>
    <lineage>
        <taxon>Bacteria</taxon>
        <taxon>Pseudomonadati</taxon>
        <taxon>Pseudomonadota</taxon>
        <taxon>Alphaproteobacteria</taxon>
        <taxon>Rhodobacterales</taxon>
        <taxon>Paracoccaceae</taxon>
        <taxon>Paracoccus</taxon>
    </lineage>
</organism>
<keyword evidence="2" id="KW-1185">Reference proteome</keyword>
<dbReference type="AlphaFoldDB" id="A0A422R0K5"/>